<dbReference type="PANTHER" id="PTHR33495">
    <property type="entry name" value="ANTI-SIGMA FACTOR ANTAGONIST TM_1081-RELATED-RELATED"/>
    <property type="match status" value="1"/>
</dbReference>
<evidence type="ECO:0000313" key="3">
    <source>
        <dbReference type="Proteomes" id="UP001580928"/>
    </source>
</evidence>
<dbReference type="Proteomes" id="UP001580928">
    <property type="component" value="Unassembled WGS sequence"/>
</dbReference>
<accession>A0ABV5CH66</accession>
<evidence type="ECO:0000259" key="1">
    <source>
        <dbReference type="PROSITE" id="PS50801"/>
    </source>
</evidence>
<dbReference type="Gene3D" id="3.30.750.24">
    <property type="entry name" value="STAS domain"/>
    <property type="match status" value="1"/>
</dbReference>
<protein>
    <submittedName>
        <fullName evidence="2">STAS domain-containing protein</fullName>
    </submittedName>
</protein>
<dbReference type="Pfam" id="PF01740">
    <property type="entry name" value="STAS"/>
    <property type="match status" value="1"/>
</dbReference>
<dbReference type="EMBL" id="JBBVGT010000003">
    <property type="protein sequence ID" value="MFB5946915.1"/>
    <property type="molecule type" value="Genomic_DNA"/>
</dbReference>
<dbReference type="SUPFAM" id="SSF52091">
    <property type="entry name" value="SpoIIaa-like"/>
    <property type="match status" value="1"/>
</dbReference>
<dbReference type="RefSeq" id="WP_375558444.1">
    <property type="nucleotide sequence ID" value="NZ_JBBVGT010000003.1"/>
</dbReference>
<comment type="caution">
    <text evidence="2">The sequence shown here is derived from an EMBL/GenBank/DDBJ whole genome shotgun (WGS) entry which is preliminary data.</text>
</comment>
<evidence type="ECO:0000313" key="2">
    <source>
        <dbReference type="EMBL" id="MFB5946915.1"/>
    </source>
</evidence>
<organism evidence="2 3">
    <name type="scientific">Albibacterium profundi</name>
    <dbReference type="NCBI Taxonomy" id="3134906"/>
    <lineage>
        <taxon>Bacteria</taxon>
        <taxon>Pseudomonadati</taxon>
        <taxon>Bacteroidota</taxon>
        <taxon>Sphingobacteriia</taxon>
        <taxon>Sphingobacteriales</taxon>
        <taxon>Sphingobacteriaceae</taxon>
        <taxon>Albibacterium</taxon>
    </lineage>
</organism>
<dbReference type="InterPro" id="IPR036513">
    <property type="entry name" value="STAS_dom_sf"/>
</dbReference>
<dbReference type="PROSITE" id="PS50801">
    <property type="entry name" value="STAS"/>
    <property type="match status" value="1"/>
</dbReference>
<dbReference type="InterPro" id="IPR002645">
    <property type="entry name" value="STAS_dom"/>
</dbReference>
<gene>
    <name evidence="2" type="ORF">WKR92_13865</name>
</gene>
<sequence>MKFTIDRHERYVVLKPHEKVLDGNAAPQVKSEFVRINTDGQRNIVLDLSEVETIDSSGLRSALMAHRMCKALGGIFILANANEAITQLIKLCKLEEALVSVPTIQEAEDIVFMEEIEKEFRGFSTSEE</sequence>
<feature type="domain" description="STAS" evidence="1">
    <location>
        <begin position="21"/>
        <end position="111"/>
    </location>
</feature>
<keyword evidence="3" id="KW-1185">Reference proteome</keyword>
<proteinExistence type="predicted"/>
<reference evidence="2 3" key="1">
    <citation type="submission" date="2024-04" db="EMBL/GenBank/DDBJ databases">
        <title>Albibacterium profundi sp. nov., isolated from sediment of the Challenger Deep of Mariana Trench.</title>
        <authorList>
            <person name="Wang Y."/>
        </authorList>
    </citation>
    <scope>NUCLEOTIDE SEQUENCE [LARGE SCALE GENOMIC DNA]</scope>
    <source>
        <strain evidence="2 3">RHL897</strain>
    </source>
</reference>
<dbReference type="CDD" id="cd07043">
    <property type="entry name" value="STAS_anti-anti-sigma_factors"/>
    <property type="match status" value="1"/>
</dbReference>
<name>A0ABV5CH66_9SPHI</name>